<dbReference type="PROSITE" id="PS50093">
    <property type="entry name" value="PKD"/>
    <property type="match status" value="2"/>
</dbReference>
<evidence type="ECO:0000313" key="4">
    <source>
        <dbReference type="Proteomes" id="UP000323994"/>
    </source>
</evidence>
<evidence type="ECO:0000256" key="1">
    <source>
        <dbReference type="SAM" id="SignalP"/>
    </source>
</evidence>
<dbReference type="EMBL" id="VBSN01000016">
    <property type="protein sequence ID" value="KAA6441378.1"/>
    <property type="molecule type" value="Genomic_DNA"/>
</dbReference>
<dbReference type="Pfam" id="PF00801">
    <property type="entry name" value="PKD"/>
    <property type="match status" value="1"/>
</dbReference>
<comment type="caution">
    <text evidence="3">The sequence shown here is derived from an EMBL/GenBank/DDBJ whole genome shotgun (WGS) entry which is preliminary data.</text>
</comment>
<dbReference type="Proteomes" id="UP000323994">
    <property type="component" value="Unassembled WGS sequence"/>
</dbReference>
<sequence>MGRFYNKYKQIFYSTFFLLLLAAVSVKAQVPFLVEGQCMQNPDCQADSTSFRDTLSTAVAWQWSFGEGGATDTRRNAQHSYLAPGSYTVTLTRTLNGGGTETVSKVVQIGELPPSFQEWKTDTTICPGDTLVLDPYPNGAPSGAKFVWYPKGDTTQTLNVDSSGCYSVEVILPNGCKIQDRVNVKICMEPANQEGAKWFFGGNAGLDFSNSPPTPITDGKLNTPEGTSAIANSKGQLLFYSDGITVWNKNGDVMPCFSPGNCAPLKGSPNSTQSVLIVPQPTCKGCEYLFNVFTTSDINGEKLLTVSVVDMRRNNGLGAIIEQNTTLQQPTTERIISARNDRDSTYWVISHDYGTNKFRIFHATTGGLVETSAPELGMPHDTPTEAEGYMKFSSPDSTTGQRRLAVIVPGPPQNYVELFSFNDSTGVLTYDKTIDLGPAPPTAYGIEFSPSGEKMYISFKGGNGASSYLKQYDLTLPDSLLEETAITIDSSATRNFGALQFAPDGKIYMAIEGSEYLAVIGEPEGSSLTGVDYERDGVNLGGKVSKLGLPNMVQDFTQESSGPGFEADGFCTNEPTTFQASPICDPIEDSYQWDFLGNGNFTAPSKEQKATYTYTEPGTYLVALRASNKCKDTTIVQEVTIYETPPQINLGADKDTCGNFVPLDMNVQAEVYAWIHRGRVVGRQKTYNAVATGRYIAVAFNGPEGECFSADTIEITLRKPPAFSIGPDTTLCRDSSILLSVQSERWIEFNWSTGEQTRDITVGQPGSYFVIVKDRNDCFNSDTIQVGELPSPIINLAPEYAICIPDGQSVMLDANGQGPLSYNWPHSGDTTRTVLVNQEGTYTVEATNKEGCVAQQTTNVIDRCEPRFFIPDAFTPDGEGHNEILEIFGAYYTNFSIRIYNRWGEVIYATNNIEDRWDGTYKGVKVQPGSYPYVLSYESQYYPERAPYVKRGSVMIIR</sequence>
<dbReference type="InterPro" id="IPR022409">
    <property type="entry name" value="PKD/Chitinase_dom"/>
</dbReference>
<keyword evidence="1" id="KW-0732">Signal</keyword>
<dbReference type="SUPFAM" id="SSF49299">
    <property type="entry name" value="PKD domain"/>
    <property type="match status" value="2"/>
</dbReference>
<evidence type="ECO:0000259" key="2">
    <source>
        <dbReference type="PROSITE" id="PS50093"/>
    </source>
</evidence>
<feature type="domain" description="PKD" evidence="2">
    <location>
        <begin position="59"/>
        <end position="109"/>
    </location>
</feature>
<keyword evidence="4" id="KW-1185">Reference proteome</keyword>
<dbReference type="NCBIfam" id="TIGR04131">
    <property type="entry name" value="Bac_Flav_CTERM"/>
    <property type="match status" value="1"/>
</dbReference>
<dbReference type="Pfam" id="PF18911">
    <property type="entry name" value="PKD_4"/>
    <property type="match status" value="1"/>
</dbReference>
<dbReference type="InterPro" id="IPR000601">
    <property type="entry name" value="PKD_dom"/>
</dbReference>
<proteinExistence type="predicted"/>
<dbReference type="OrthoDB" id="9765926at2"/>
<reference evidence="3 4" key="1">
    <citation type="submission" date="2019-05" db="EMBL/GenBank/DDBJ databases">
        <authorList>
            <person name="Qu J.-H."/>
        </authorList>
    </citation>
    <scope>NUCLEOTIDE SEQUENCE [LARGE SCALE GENOMIC DNA]</scope>
    <source>
        <strain evidence="3 4">NS28</strain>
    </source>
</reference>
<dbReference type="SMART" id="SM00089">
    <property type="entry name" value="PKD"/>
    <property type="match status" value="3"/>
</dbReference>
<dbReference type="Pfam" id="PF13585">
    <property type="entry name" value="CHU_C"/>
    <property type="match status" value="1"/>
</dbReference>
<dbReference type="AlphaFoldDB" id="A0A5M8R1A6"/>
<dbReference type="RefSeq" id="WP_139010520.1">
    <property type="nucleotide sequence ID" value="NZ_VBSN01000016.1"/>
</dbReference>
<dbReference type="InterPro" id="IPR026341">
    <property type="entry name" value="T9SS_type_B"/>
</dbReference>
<dbReference type="CDD" id="cd00146">
    <property type="entry name" value="PKD"/>
    <property type="match status" value="2"/>
</dbReference>
<dbReference type="SUPFAM" id="SSF82171">
    <property type="entry name" value="DPP6 N-terminal domain-like"/>
    <property type="match status" value="1"/>
</dbReference>
<feature type="domain" description="PKD" evidence="2">
    <location>
        <begin position="573"/>
        <end position="628"/>
    </location>
</feature>
<dbReference type="InterPro" id="IPR035986">
    <property type="entry name" value="PKD_dom_sf"/>
</dbReference>
<name>A0A5M8R1A6_9BACT</name>
<evidence type="ECO:0000313" key="3">
    <source>
        <dbReference type="EMBL" id="KAA6441378.1"/>
    </source>
</evidence>
<accession>A0A5M8R1A6</accession>
<protein>
    <submittedName>
        <fullName evidence="3">PKD domain-containing protein</fullName>
    </submittedName>
</protein>
<feature type="signal peptide" evidence="1">
    <location>
        <begin position="1"/>
        <end position="28"/>
    </location>
</feature>
<feature type="chain" id="PRO_5024371773" evidence="1">
    <location>
        <begin position="29"/>
        <end position="958"/>
    </location>
</feature>
<organism evidence="3 4">
    <name type="scientific">Dyadobacter flavalbus</name>
    <dbReference type="NCBI Taxonomy" id="2579942"/>
    <lineage>
        <taxon>Bacteria</taxon>
        <taxon>Pseudomonadati</taxon>
        <taxon>Bacteroidota</taxon>
        <taxon>Cytophagia</taxon>
        <taxon>Cytophagales</taxon>
        <taxon>Spirosomataceae</taxon>
        <taxon>Dyadobacter</taxon>
    </lineage>
</organism>
<dbReference type="InterPro" id="IPR013783">
    <property type="entry name" value="Ig-like_fold"/>
</dbReference>
<dbReference type="Gene3D" id="2.60.40.10">
    <property type="entry name" value="Immunoglobulins"/>
    <property type="match status" value="2"/>
</dbReference>
<gene>
    <name evidence="3" type="ORF">FEM33_02385</name>
</gene>